<evidence type="ECO:0000259" key="1">
    <source>
        <dbReference type="PROSITE" id="PS50053"/>
    </source>
</evidence>
<dbReference type="PROSITE" id="PS50053">
    <property type="entry name" value="UBIQUITIN_2"/>
    <property type="match status" value="2"/>
</dbReference>
<dbReference type="InterPro" id="IPR019956">
    <property type="entry name" value="Ubiquitin_dom"/>
</dbReference>
<dbReference type="InterPro" id="IPR050158">
    <property type="entry name" value="Ubiquitin_ubiquitin-like"/>
</dbReference>
<name>F0YP62_AURAN</name>
<organism evidence="3">
    <name type="scientific">Aureococcus anophagefferens</name>
    <name type="common">Harmful bloom alga</name>
    <dbReference type="NCBI Taxonomy" id="44056"/>
    <lineage>
        <taxon>Eukaryota</taxon>
        <taxon>Sar</taxon>
        <taxon>Stramenopiles</taxon>
        <taxon>Ochrophyta</taxon>
        <taxon>Pelagophyceae</taxon>
        <taxon>Pelagomonadales</taxon>
        <taxon>Pelagomonadaceae</taxon>
        <taxon>Aureococcus</taxon>
    </lineage>
</organism>
<dbReference type="Gene3D" id="3.10.20.90">
    <property type="entry name" value="Phosphatidylinositol 3-kinase Catalytic Subunit, Chain A, domain 1"/>
    <property type="match status" value="2"/>
</dbReference>
<feature type="domain" description="Ubiquitin-like" evidence="1">
    <location>
        <begin position="1"/>
        <end position="32"/>
    </location>
</feature>
<reference evidence="2 3" key="1">
    <citation type="journal article" date="2011" name="Proc. Natl. Acad. Sci. U.S.A.">
        <title>Niche of harmful alga Aureococcus anophagefferens revealed through ecogenomics.</title>
        <authorList>
            <person name="Gobler C.J."/>
            <person name="Berry D.L."/>
            <person name="Dyhrman S.T."/>
            <person name="Wilhelm S.W."/>
            <person name="Salamov A."/>
            <person name="Lobanov A.V."/>
            <person name="Zhang Y."/>
            <person name="Collier J.L."/>
            <person name="Wurch L.L."/>
            <person name="Kustka A.B."/>
            <person name="Dill B.D."/>
            <person name="Shah M."/>
            <person name="VerBerkmoes N.C."/>
            <person name="Kuo A."/>
            <person name="Terry A."/>
            <person name="Pangilinan J."/>
            <person name="Lindquist E.A."/>
            <person name="Lucas S."/>
            <person name="Paulsen I.T."/>
            <person name="Hattenrath-Lehmann T.K."/>
            <person name="Talmage S.C."/>
            <person name="Walker E.A."/>
            <person name="Koch F."/>
            <person name="Burson A.M."/>
            <person name="Marcoval M.A."/>
            <person name="Tang Y.Z."/>
            <person name="Lecleir G.R."/>
            <person name="Coyne K.J."/>
            <person name="Berg G.M."/>
            <person name="Bertrand E.M."/>
            <person name="Saito M.A."/>
            <person name="Gladyshev V.N."/>
            <person name="Grigoriev I.V."/>
        </authorList>
    </citation>
    <scope>NUCLEOTIDE SEQUENCE [LARGE SCALE GENOMIC DNA]</scope>
    <source>
        <strain evidence="3">CCMP 1984</strain>
    </source>
</reference>
<dbReference type="PANTHER" id="PTHR10666">
    <property type="entry name" value="UBIQUITIN"/>
    <property type="match status" value="1"/>
</dbReference>
<feature type="non-terminal residue" evidence="2">
    <location>
        <position position="118"/>
    </location>
</feature>
<dbReference type="SUPFAM" id="SSF54236">
    <property type="entry name" value="Ubiquitin-like"/>
    <property type="match status" value="2"/>
</dbReference>
<dbReference type="RefSeq" id="XP_009042204.1">
    <property type="nucleotide sequence ID" value="XM_009043956.1"/>
</dbReference>
<dbReference type="InParanoid" id="F0YP62"/>
<dbReference type="InterPro" id="IPR000626">
    <property type="entry name" value="Ubiquitin-like_dom"/>
</dbReference>
<feature type="domain" description="Ubiquitin-like" evidence="1">
    <location>
        <begin position="41"/>
        <end position="116"/>
    </location>
</feature>
<sequence length="118" mass="13080">FSGKPLQDGRKLSDYDVQEASTLYSMLSLCGGSEDKLVSVFSVDVRTLTGKLITLEVEPWDTIASVKRKIQDKTGTPPDQQRLSFSGKWLQDGRKLSDYNVQNGSMLHMGLPLRGGMQ</sequence>
<dbReference type="SMART" id="SM00213">
    <property type="entry name" value="UBQ"/>
    <property type="match status" value="1"/>
</dbReference>
<keyword evidence="3" id="KW-1185">Reference proteome</keyword>
<dbReference type="InterPro" id="IPR029071">
    <property type="entry name" value="Ubiquitin-like_domsf"/>
</dbReference>
<evidence type="ECO:0000313" key="2">
    <source>
        <dbReference type="EMBL" id="EGB03097.1"/>
    </source>
</evidence>
<evidence type="ECO:0000313" key="3">
    <source>
        <dbReference type="Proteomes" id="UP000002729"/>
    </source>
</evidence>
<dbReference type="Proteomes" id="UP000002729">
    <property type="component" value="Unassembled WGS sequence"/>
</dbReference>
<protein>
    <recommendedName>
        <fullName evidence="1">Ubiquitin-like domain-containing protein</fullName>
    </recommendedName>
</protein>
<dbReference type="GeneID" id="20218792"/>
<dbReference type="KEGG" id="aaf:AURANDRAFT_17170"/>
<dbReference type="PRINTS" id="PR00348">
    <property type="entry name" value="UBIQUITIN"/>
</dbReference>
<dbReference type="eggNOG" id="KOG0001">
    <property type="taxonomic scope" value="Eukaryota"/>
</dbReference>
<dbReference type="AlphaFoldDB" id="F0YP62"/>
<proteinExistence type="predicted"/>
<dbReference type="Pfam" id="PF00240">
    <property type="entry name" value="ubiquitin"/>
    <property type="match status" value="2"/>
</dbReference>
<dbReference type="FunFam" id="3.10.20.90:FF:000160">
    <property type="entry name" value="Polyubiquitin-C"/>
    <property type="match status" value="1"/>
</dbReference>
<feature type="non-terminal residue" evidence="2">
    <location>
        <position position="1"/>
    </location>
</feature>
<dbReference type="OrthoDB" id="428577at2759"/>
<dbReference type="OMA" id="VEPWDTI"/>
<dbReference type="EMBL" id="GL833198">
    <property type="protein sequence ID" value="EGB03097.1"/>
    <property type="molecule type" value="Genomic_DNA"/>
</dbReference>
<accession>F0YP62</accession>
<gene>
    <name evidence="2" type="ORF">AURANDRAFT_17170</name>
</gene>